<evidence type="ECO:0000313" key="3">
    <source>
        <dbReference type="Proteomes" id="UP000619238"/>
    </source>
</evidence>
<dbReference type="Proteomes" id="UP000619238">
    <property type="component" value="Unassembled WGS sequence"/>
</dbReference>
<comment type="caution">
    <text evidence="2">The sequence shown here is derived from an EMBL/GenBank/DDBJ whole genome shotgun (WGS) entry which is preliminary data.</text>
</comment>
<reference evidence="2 3" key="1">
    <citation type="submission" date="2020-07" db="EMBL/GenBank/DDBJ databases">
        <title>Description of Kordia aestuariivivens sp. nov., isolated from a tidal flat.</title>
        <authorList>
            <person name="Park S."/>
            <person name="Yoon J.-H."/>
        </authorList>
    </citation>
    <scope>NUCLEOTIDE SEQUENCE [LARGE SCALE GENOMIC DNA]</scope>
    <source>
        <strain evidence="2 3">YSTF-M3</strain>
    </source>
</reference>
<dbReference type="InterPro" id="IPR007560">
    <property type="entry name" value="Restrct_endonuc_IV_Mrr"/>
</dbReference>
<dbReference type="EMBL" id="JACGWS010000018">
    <property type="protein sequence ID" value="MBC8757302.1"/>
    <property type="molecule type" value="Genomic_DNA"/>
</dbReference>
<dbReference type="SUPFAM" id="SSF52980">
    <property type="entry name" value="Restriction endonuclease-like"/>
    <property type="match status" value="1"/>
</dbReference>
<keyword evidence="2" id="KW-0378">Hydrolase</keyword>
<evidence type="ECO:0000313" key="2">
    <source>
        <dbReference type="EMBL" id="MBC8757302.1"/>
    </source>
</evidence>
<evidence type="ECO:0000259" key="1">
    <source>
        <dbReference type="Pfam" id="PF04471"/>
    </source>
</evidence>
<proteinExistence type="predicted"/>
<dbReference type="Pfam" id="PF04471">
    <property type="entry name" value="Mrr_cat"/>
    <property type="match status" value="1"/>
</dbReference>
<dbReference type="RefSeq" id="WP_187564345.1">
    <property type="nucleotide sequence ID" value="NZ_JACGWS010000018.1"/>
</dbReference>
<feature type="domain" description="Restriction endonuclease type IV Mrr" evidence="1">
    <location>
        <begin position="40"/>
        <end position="112"/>
    </location>
</feature>
<keyword evidence="2" id="KW-0255">Endonuclease</keyword>
<keyword evidence="3" id="KW-1185">Reference proteome</keyword>
<dbReference type="InterPro" id="IPR011335">
    <property type="entry name" value="Restrct_endonuc-II-like"/>
</dbReference>
<accession>A0ABR7QFG3</accession>
<organism evidence="2 3">
    <name type="scientific">Kordia aestuariivivens</name>
    <dbReference type="NCBI Taxonomy" id="2759037"/>
    <lineage>
        <taxon>Bacteria</taxon>
        <taxon>Pseudomonadati</taxon>
        <taxon>Bacteroidota</taxon>
        <taxon>Flavobacteriia</taxon>
        <taxon>Flavobacteriales</taxon>
        <taxon>Flavobacteriaceae</taxon>
        <taxon>Kordia</taxon>
    </lineage>
</organism>
<gene>
    <name evidence="2" type="ORF">H2O64_21710</name>
</gene>
<dbReference type="GO" id="GO:0004519">
    <property type="term" value="F:endonuclease activity"/>
    <property type="evidence" value="ECO:0007669"/>
    <property type="project" value="UniProtKB-KW"/>
</dbReference>
<sequence length="326" mass="37426">MTKKSDEFEKQVARIYSILESDKESIVTWDEEVPNPHYKGTTRQVDITVRKGNSLTVIECRMRNRTQGSEWVDQLDGKRNSLGADKVIGVSASGFTKPAIAQAEALGVFLRDLSSITEKEVQSWANKSEIRICLYKYEDIKFAFFLKKEKGKNINKKDIRIFMKENEYLQSTFKNIKHFLQEDKFSSVDGEEVALESNPLPPKNIIKGIHIEKIQFCSNISVSSKDYDVNSIMVFSNLEKPNVKEEVLHIEKHGLGNNEIIKKGEFVTPIIDLTGFKLEPNNQFNGRFIVLFGTNYKLKTIMHHTINGDNLNKIIIENYNIDIVWV</sequence>
<keyword evidence="2" id="KW-0540">Nuclease</keyword>
<protein>
    <submittedName>
        <fullName evidence="2">Restriction endonuclease</fullName>
    </submittedName>
</protein>
<name>A0ABR7QFG3_9FLAO</name>